<evidence type="ECO:0000313" key="7">
    <source>
        <dbReference type="EMBL" id="PNW88895.1"/>
    </source>
</evidence>
<evidence type="ECO:0000256" key="5">
    <source>
        <dbReference type="SAM" id="MobiDB-lite"/>
    </source>
</evidence>
<name>A0A2K3E7Y5_CHLRE</name>
<dbReference type="OMA" id="YWGGDDE"/>
<dbReference type="PANTHER" id="PTHR34118:SF6">
    <property type="entry name" value="PROTEIN CONSERVED ONLY IN THE GREEN LINEAGE 160, CHLOROPLASTIC"/>
    <property type="match status" value="1"/>
</dbReference>
<organism evidence="7 8">
    <name type="scientific">Chlamydomonas reinhardtii</name>
    <name type="common">Chlamydomonas smithii</name>
    <dbReference type="NCBI Taxonomy" id="3055"/>
    <lineage>
        <taxon>Eukaryota</taxon>
        <taxon>Viridiplantae</taxon>
        <taxon>Chlorophyta</taxon>
        <taxon>core chlorophytes</taxon>
        <taxon>Chlorophyceae</taxon>
        <taxon>CS clade</taxon>
        <taxon>Chlamydomonadales</taxon>
        <taxon>Chlamydomonadaceae</taxon>
        <taxon>Chlamydomonas</taxon>
    </lineage>
</organism>
<reference evidence="7 8" key="1">
    <citation type="journal article" date="2007" name="Science">
        <title>The Chlamydomonas genome reveals the evolution of key animal and plant functions.</title>
        <authorList>
            <person name="Merchant S.S."/>
            <person name="Prochnik S.E."/>
            <person name="Vallon O."/>
            <person name="Harris E.H."/>
            <person name="Karpowicz S.J."/>
            <person name="Witman G.B."/>
            <person name="Terry A."/>
            <person name="Salamov A."/>
            <person name="Fritz-Laylin L.K."/>
            <person name="Marechal-Drouard L."/>
            <person name="Marshall W.F."/>
            <person name="Qu L.H."/>
            <person name="Nelson D.R."/>
            <person name="Sanderfoot A.A."/>
            <person name="Spalding M.H."/>
            <person name="Kapitonov V.V."/>
            <person name="Ren Q."/>
            <person name="Ferris P."/>
            <person name="Lindquist E."/>
            <person name="Shapiro H."/>
            <person name="Lucas S.M."/>
            <person name="Grimwood J."/>
            <person name="Schmutz J."/>
            <person name="Cardol P."/>
            <person name="Cerutti H."/>
            <person name="Chanfreau G."/>
            <person name="Chen C.L."/>
            <person name="Cognat V."/>
            <person name="Croft M.T."/>
            <person name="Dent R."/>
            <person name="Dutcher S."/>
            <person name="Fernandez E."/>
            <person name="Fukuzawa H."/>
            <person name="Gonzalez-Ballester D."/>
            <person name="Gonzalez-Halphen D."/>
            <person name="Hallmann A."/>
            <person name="Hanikenne M."/>
            <person name="Hippler M."/>
            <person name="Inwood W."/>
            <person name="Jabbari K."/>
            <person name="Kalanon M."/>
            <person name="Kuras R."/>
            <person name="Lefebvre P.A."/>
            <person name="Lemaire S.D."/>
            <person name="Lobanov A.V."/>
            <person name="Lohr M."/>
            <person name="Manuell A."/>
            <person name="Meier I."/>
            <person name="Mets L."/>
            <person name="Mittag M."/>
            <person name="Mittelmeier T."/>
            <person name="Moroney J.V."/>
            <person name="Moseley J."/>
            <person name="Napoli C."/>
            <person name="Nedelcu A.M."/>
            <person name="Niyogi K."/>
            <person name="Novoselov S.V."/>
            <person name="Paulsen I.T."/>
            <person name="Pazour G."/>
            <person name="Purton S."/>
            <person name="Ral J.P."/>
            <person name="Riano-Pachon D.M."/>
            <person name="Riekhof W."/>
            <person name="Rymarquis L."/>
            <person name="Schroda M."/>
            <person name="Stern D."/>
            <person name="Umen J."/>
            <person name="Willows R."/>
            <person name="Wilson N."/>
            <person name="Zimmer S.L."/>
            <person name="Allmer J."/>
            <person name="Balk J."/>
            <person name="Bisova K."/>
            <person name="Chen C.J."/>
            <person name="Elias M."/>
            <person name="Gendler K."/>
            <person name="Hauser C."/>
            <person name="Lamb M.R."/>
            <person name="Ledford H."/>
            <person name="Long J.C."/>
            <person name="Minagawa J."/>
            <person name="Page M.D."/>
            <person name="Pan J."/>
            <person name="Pootakham W."/>
            <person name="Roje S."/>
            <person name="Rose A."/>
            <person name="Stahlberg E."/>
            <person name="Terauchi A.M."/>
            <person name="Yang P."/>
            <person name="Ball S."/>
            <person name="Bowler C."/>
            <person name="Dieckmann C.L."/>
            <person name="Gladyshev V.N."/>
            <person name="Green P."/>
            <person name="Jorgensen R."/>
            <person name="Mayfield S."/>
            <person name="Mueller-Roeber B."/>
            <person name="Rajamani S."/>
            <person name="Sayre R.T."/>
            <person name="Brokstein P."/>
            <person name="Dubchak I."/>
            <person name="Goodstein D."/>
            <person name="Hornick L."/>
            <person name="Huang Y.W."/>
            <person name="Jhaveri J."/>
            <person name="Luo Y."/>
            <person name="Martinez D."/>
            <person name="Ngau W.C."/>
            <person name="Otillar B."/>
            <person name="Poliakov A."/>
            <person name="Porter A."/>
            <person name="Szajkowski L."/>
            <person name="Werner G."/>
            <person name="Zhou K."/>
            <person name="Grigoriev I.V."/>
            <person name="Rokhsar D.S."/>
            <person name="Grossman A.R."/>
        </authorList>
    </citation>
    <scope>NUCLEOTIDE SEQUENCE [LARGE SCALE GENOMIC DNA]</scope>
    <source>
        <strain evidence="8">CC-503</strain>
    </source>
</reference>
<dbReference type="InParanoid" id="A0A2K3E7Y5"/>
<feature type="compositionally biased region" description="Low complexity" evidence="5">
    <location>
        <begin position="53"/>
        <end position="67"/>
    </location>
</feature>
<dbReference type="Pfam" id="PF24763">
    <property type="entry name" value="CGL160_C"/>
    <property type="match status" value="1"/>
</dbReference>
<keyword evidence="8" id="KW-1185">Reference proteome</keyword>
<accession>A0A2K3E7Y5</accession>
<evidence type="ECO:0000256" key="2">
    <source>
        <dbReference type="ARBA" id="ARBA00022692"/>
    </source>
</evidence>
<dbReference type="EMBL" id="CM008962">
    <property type="protein sequence ID" value="PNW88895.1"/>
    <property type="molecule type" value="Genomic_DNA"/>
</dbReference>
<dbReference type="STRING" id="3055.A0A2K3E7Y5"/>
<dbReference type="RefSeq" id="XP_001690237.2">
    <property type="nucleotide sequence ID" value="XM_001690185.2"/>
</dbReference>
<dbReference type="KEGG" id="cre:CHLRE_01g049600v5"/>
<feature type="compositionally biased region" description="Polar residues" evidence="5">
    <location>
        <begin position="41"/>
        <end position="52"/>
    </location>
</feature>
<dbReference type="Proteomes" id="UP000006906">
    <property type="component" value="Chromosome 1"/>
</dbReference>
<dbReference type="OrthoDB" id="3700at2759"/>
<dbReference type="PANTHER" id="PTHR34118">
    <property type="entry name" value="NF-KAPPA-B INHIBITOR-LIKE PROTEIN-RELATED"/>
    <property type="match status" value="1"/>
</dbReference>
<dbReference type="FunCoup" id="A0A2K3E7Y5">
    <property type="interactions" value="618"/>
</dbReference>
<evidence type="ECO:0000313" key="8">
    <source>
        <dbReference type="Proteomes" id="UP000006906"/>
    </source>
</evidence>
<dbReference type="Gramene" id="PNW88895">
    <property type="protein sequence ID" value="PNW88895"/>
    <property type="gene ID" value="CHLRE_01g049600v5"/>
</dbReference>
<sequence>MQTMLNPQSTLKLSSYRLGRPAGRPVPCHATARTRTRTHAGNSDSDNVSGTYESGSASDSEASTSGAPNPNLKLPKIGYFSIADTKAEVYSRAGEKFDPAKKGGRYKPEFIWNTDWQTALEREESLRRKQEEAKNRPKEPTTGFLSFSRLAELDRMDVDLSDVLARKRQEEAELKEALARQVQLGAGNGGKAGGSSAAARKPPPAAAPSGKVATAAMFTRKESAKLSRTSRSSARTAVIVEVPALDAEKARLAEEERIRYDALKVEQQLWTLAFTAAGFAMTYTTYTKDVAFSYLVGALGGFAYLRLLSKSVDSVGGEGGLASGVNSVASQPRLLIPIILGLGYNRWNQLYAEQLGVTLELLPILVGFFTYKLAVITRQYKDVFDGNL</sequence>
<dbReference type="AlphaFoldDB" id="A0A2K3E7Y5"/>
<feature type="compositionally biased region" description="Polar residues" evidence="5">
    <location>
        <begin position="1"/>
        <end position="13"/>
    </location>
</feature>
<dbReference type="PaxDb" id="3055-EDP09975"/>
<feature type="region of interest" description="Disordered" evidence="5">
    <location>
        <begin position="185"/>
        <end position="210"/>
    </location>
</feature>
<dbReference type="GeneID" id="5715723"/>
<evidence type="ECO:0000259" key="6">
    <source>
        <dbReference type="Pfam" id="PF24763"/>
    </source>
</evidence>
<evidence type="ECO:0000256" key="4">
    <source>
        <dbReference type="ARBA" id="ARBA00023136"/>
    </source>
</evidence>
<keyword evidence="2" id="KW-0812">Transmembrane</keyword>
<dbReference type="GO" id="GO:0016020">
    <property type="term" value="C:membrane"/>
    <property type="evidence" value="ECO:0007669"/>
    <property type="project" value="UniProtKB-SubCell"/>
</dbReference>
<keyword evidence="4" id="KW-0472">Membrane</keyword>
<dbReference type="InterPro" id="IPR056309">
    <property type="entry name" value="CGL160/ATPI_dom"/>
</dbReference>
<feature type="region of interest" description="Disordered" evidence="5">
    <location>
        <begin position="1"/>
        <end position="73"/>
    </location>
</feature>
<evidence type="ECO:0000256" key="3">
    <source>
        <dbReference type="ARBA" id="ARBA00022989"/>
    </source>
</evidence>
<dbReference type="ExpressionAtlas" id="A0A2K3E7Y5">
    <property type="expression patterns" value="baseline and differential"/>
</dbReference>
<protein>
    <recommendedName>
        <fullName evidence="6">CGL160/ATPI domain-containing protein</fullName>
    </recommendedName>
</protein>
<feature type="region of interest" description="Disordered" evidence="5">
    <location>
        <begin position="123"/>
        <end position="142"/>
    </location>
</feature>
<proteinExistence type="predicted"/>
<feature type="domain" description="CGL160/ATPI" evidence="6">
    <location>
        <begin position="252"/>
        <end position="378"/>
    </location>
</feature>
<feature type="compositionally biased region" description="Basic and acidic residues" evidence="5">
    <location>
        <begin position="123"/>
        <end position="139"/>
    </location>
</feature>
<gene>
    <name evidence="7" type="ORF">CHLRE_01g049600v5</name>
</gene>
<keyword evidence="3" id="KW-1133">Transmembrane helix</keyword>
<evidence type="ECO:0000256" key="1">
    <source>
        <dbReference type="ARBA" id="ARBA00004141"/>
    </source>
</evidence>
<comment type="subcellular location">
    <subcellularLocation>
        <location evidence="1">Membrane</location>
        <topology evidence="1">Multi-pass membrane protein</topology>
    </subcellularLocation>
</comment>